<gene>
    <name evidence="1" type="ORF">METZ01_LOCUS227908</name>
</gene>
<dbReference type="AlphaFoldDB" id="A0A382GJX2"/>
<sequence>RAQISADLLMQQARGDKVEESKFIIVKL</sequence>
<evidence type="ECO:0000313" key="1">
    <source>
        <dbReference type="EMBL" id="SVB75054.1"/>
    </source>
</evidence>
<accession>A0A382GJX2</accession>
<proteinExistence type="predicted"/>
<name>A0A382GJX2_9ZZZZ</name>
<organism evidence="1">
    <name type="scientific">marine metagenome</name>
    <dbReference type="NCBI Taxonomy" id="408172"/>
    <lineage>
        <taxon>unclassified sequences</taxon>
        <taxon>metagenomes</taxon>
        <taxon>ecological metagenomes</taxon>
    </lineage>
</organism>
<dbReference type="EMBL" id="UINC01055781">
    <property type="protein sequence ID" value="SVB75054.1"/>
    <property type="molecule type" value="Genomic_DNA"/>
</dbReference>
<protein>
    <submittedName>
        <fullName evidence="1">Uncharacterized protein</fullName>
    </submittedName>
</protein>
<feature type="non-terminal residue" evidence="1">
    <location>
        <position position="1"/>
    </location>
</feature>
<reference evidence="1" key="1">
    <citation type="submission" date="2018-05" db="EMBL/GenBank/DDBJ databases">
        <authorList>
            <person name="Lanie J.A."/>
            <person name="Ng W.-L."/>
            <person name="Kazmierczak K.M."/>
            <person name="Andrzejewski T.M."/>
            <person name="Davidsen T.M."/>
            <person name="Wayne K.J."/>
            <person name="Tettelin H."/>
            <person name="Glass J.I."/>
            <person name="Rusch D."/>
            <person name="Podicherti R."/>
            <person name="Tsui H.-C.T."/>
            <person name="Winkler M.E."/>
        </authorList>
    </citation>
    <scope>NUCLEOTIDE SEQUENCE</scope>
</reference>